<name>A0A0E9R0G2_ANGAN</name>
<organism evidence="1">
    <name type="scientific">Anguilla anguilla</name>
    <name type="common">European freshwater eel</name>
    <name type="synonym">Muraena anguilla</name>
    <dbReference type="NCBI Taxonomy" id="7936"/>
    <lineage>
        <taxon>Eukaryota</taxon>
        <taxon>Metazoa</taxon>
        <taxon>Chordata</taxon>
        <taxon>Craniata</taxon>
        <taxon>Vertebrata</taxon>
        <taxon>Euteleostomi</taxon>
        <taxon>Actinopterygii</taxon>
        <taxon>Neopterygii</taxon>
        <taxon>Teleostei</taxon>
        <taxon>Anguilliformes</taxon>
        <taxon>Anguillidae</taxon>
        <taxon>Anguilla</taxon>
    </lineage>
</organism>
<proteinExistence type="predicted"/>
<protein>
    <submittedName>
        <fullName evidence="1">Uncharacterized protein</fullName>
    </submittedName>
</protein>
<reference evidence="1" key="1">
    <citation type="submission" date="2014-11" db="EMBL/GenBank/DDBJ databases">
        <authorList>
            <person name="Amaro Gonzalez C."/>
        </authorList>
    </citation>
    <scope>NUCLEOTIDE SEQUENCE</scope>
</reference>
<sequence>MTGVGTAACRSRCESEIMQSV</sequence>
<reference evidence="1" key="2">
    <citation type="journal article" date="2015" name="Fish Shellfish Immunol.">
        <title>Early steps in the European eel (Anguilla anguilla)-Vibrio vulnificus interaction in the gills: Role of the RtxA13 toxin.</title>
        <authorList>
            <person name="Callol A."/>
            <person name="Pajuelo D."/>
            <person name="Ebbesson L."/>
            <person name="Teles M."/>
            <person name="MacKenzie S."/>
            <person name="Amaro C."/>
        </authorList>
    </citation>
    <scope>NUCLEOTIDE SEQUENCE</scope>
</reference>
<evidence type="ECO:0000313" key="1">
    <source>
        <dbReference type="EMBL" id="JAH22691.1"/>
    </source>
</evidence>
<accession>A0A0E9R0G2</accession>
<dbReference type="AlphaFoldDB" id="A0A0E9R0G2"/>
<dbReference type="EMBL" id="GBXM01085886">
    <property type="protein sequence ID" value="JAH22691.1"/>
    <property type="molecule type" value="Transcribed_RNA"/>
</dbReference>